<proteinExistence type="predicted"/>
<dbReference type="Proteomes" id="UP000799755">
    <property type="component" value="Unassembled WGS sequence"/>
</dbReference>
<name>A0ACB6QTH5_9PLEO</name>
<organism evidence="1 2">
    <name type="scientific">Lindgomyces ingoldianus</name>
    <dbReference type="NCBI Taxonomy" id="673940"/>
    <lineage>
        <taxon>Eukaryota</taxon>
        <taxon>Fungi</taxon>
        <taxon>Dikarya</taxon>
        <taxon>Ascomycota</taxon>
        <taxon>Pezizomycotina</taxon>
        <taxon>Dothideomycetes</taxon>
        <taxon>Pleosporomycetidae</taxon>
        <taxon>Pleosporales</taxon>
        <taxon>Lindgomycetaceae</taxon>
        <taxon>Lindgomyces</taxon>
    </lineage>
</organism>
<dbReference type="EMBL" id="MU003509">
    <property type="protein sequence ID" value="KAF2470236.1"/>
    <property type="molecule type" value="Genomic_DNA"/>
</dbReference>
<comment type="caution">
    <text evidence="1">The sequence shown here is derived from an EMBL/GenBank/DDBJ whole genome shotgun (WGS) entry which is preliminary data.</text>
</comment>
<keyword evidence="2" id="KW-1185">Reference proteome</keyword>
<evidence type="ECO:0000313" key="2">
    <source>
        <dbReference type="Proteomes" id="UP000799755"/>
    </source>
</evidence>
<accession>A0ACB6QTH5</accession>
<gene>
    <name evidence="1" type="ORF">BDR25DRAFT_38308</name>
</gene>
<sequence length="497" mass="57923">MHQKENAVADLAKVLFLQKDQAKLMQKTIEKRKQVQEEVFQNRWSEIVNLARLAEDGEVQRLERQIESLRTQLARKTSEKSKADMKNKLSIRQRRLKKLLWAQRQTVMHKKAQKALKEAADLEHEIAGKKAEEALLLELDAAYEMQKEQLIKQEADLALALSIQSRRYQDFLSKIEFEGIGRNQIARLDRDQIEAILRSRPEELVGFKRQRGELESLERLQTLTKKDIWHLKPLSGHSKTEQEVLQAQLSGELPNHLQEERISLLELKLRSEEWRKDLILMEEDTDADIKLRQGWKQGRVSEERIWKGEMQQRLELLSMEEAPQRLQILHKLATVQKDIRRFQRQISSLLPNSKIHDHISPLLHNPVARSLVPKSLLSPLQAPFTLEGVTIEWSDVYDAEWADQWPEEVVHDHVGMVKRDRFVPIPNTYRIPPQYPLTEQELLQKFLEMASSENGNSSKVVNVPLVVQEEPVAANSQKTGIWKYLPDIRKPFTRATA</sequence>
<protein>
    <submittedName>
        <fullName evidence="1">Uncharacterized protein</fullName>
    </submittedName>
</protein>
<evidence type="ECO:0000313" key="1">
    <source>
        <dbReference type="EMBL" id="KAF2470236.1"/>
    </source>
</evidence>
<reference evidence="1" key="1">
    <citation type="journal article" date="2020" name="Stud. Mycol.">
        <title>101 Dothideomycetes genomes: a test case for predicting lifestyles and emergence of pathogens.</title>
        <authorList>
            <person name="Haridas S."/>
            <person name="Albert R."/>
            <person name="Binder M."/>
            <person name="Bloem J."/>
            <person name="Labutti K."/>
            <person name="Salamov A."/>
            <person name="Andreopoulos B."/>
            <person name="Baker S."/>
            <person name="Barry K."/>
            <person name="Bills G."/>
            <person name="Bluhm B."/>
            <person name="Cannon C."/>
            <person name="Castanera R."/>
            <person name="Culley D."/>
            <person name="Daum C."/>
            <person name="Ezra D."/>
            <person name="Gonzalez J."/>
            <person name="Henrissat B."/>
            <person name="Kuo A."/>
            <person name="Liang C."/>
            <person name="Lipzen A."/>
            <person name="Lutzoni F."/>
            <person name="Magnuson J."/>
            <person name="Mondo S."/>
            <person name="Nolan M."/>
            <person name="Ohm R."/>
            <person name="Pangilinan J."/>
            <person name="Park H.-J."/>
            <person name="Ramirez L."/>
            <person name="Alfaro M."/>
            <person name="Sun H."/>
            <person name="Tritt A."/>
            <person name="Yoshinaga Y."/>
            <person name="Zwiers L.-H."/>
            <person name="Turgeon B."/>
            <person name="Goodwin S."/>
            <person name="Spatafora J."/>
            <person name="Crous P."/>
            <person name="Grigoriev I."/>
        </authorList>
    </citation>
    <scope>NUCLEOTIDE SEQUENCE</scope>
    <source>
        <strain evidence="1">ATCC 200398</strain>
    </source>
</reference>